<dbReference type="Proteomes" id="UP001161017">
    <property type="component" value="Unassembled WGS sequence"/>
</dbReference>
<gene>
    <name evidence="1" type="ORF">OHK93_006511</name>
</gene>
<evidence type="ECO:0000313" key="1">
    <source>
        <dbReference type="EMBL" id="MDI1487242.1"/>
    </source>
</evidence>
<reference evidence="1" key="1">
    <citation type="journal article" date="2023" name="Genome Biol. Evol.">
        <title>First Whole Genome Sequence and Flow Cytometry Genome Size Data for the Lichen-Forming Fungus Ramalina farinacea (Ascomycota).</title>
        <authorList>
            <person name="Llewellyn T."/>
            <person name="Mian S."/>
            <person name="Hill R."/>
            <person name="Leitch I.J."/>
            <person name="Gaya E."/>
        </authorList>
    </citation>
    <scope>NUCLEOTIDE SEQUENCE</scope>
    <source>
        <strain evidence="1">LIQ254RAFAR</strain>
    </source>
</reference>
<dbReference type="AlphaFoldDB" id="A0AA43QIR0"/>
<comment type="caution">
    <text evidence="1">The sequence shown here is derived from an EMBL/GenBank/DDBJ whole genome shotgun (WGS) entry which is preliminary data.</text>
</comment>
<dbReference type="EMBL" id="JAPUFD010000005">
    <property type="protein sequence ID" value="MDI1487242.1"/>
    <property type="molecule type" value="Genomic_DNA"/>
</dbReference>
<proteinExistence type="predicted"/>
<protein>
    <submittedName>
        <fullName evidence="1">Uncharacterized protein</fullName>
    </submittedName>
</protein>
<organism evidence="1 2">
    <name type="scientific">Ramalina farinacea</name>
    <dbReference type="NCBI Taxonomy" id="258253"/>
    <lineage>
        <taxon>Eukaryota</taxon>
        <taxon>Fungi</taxon>
        <taxon>Dikarya</taxon>
        <taxon>Ascomycota</taxon>
        <taxon>Pezizomycotina</taxon>
        <taxon>Lecanoromycetes</taxon>
        <taxon>OSLEUM clade</taxon>
        <taxon>Lecanoromycetidae</taxon>
        <taxon>Lecanorales</taxon>
        <taxon>Lecanorineae</taxon>
        <taxon>Ramalinaceae</taxon>
        <taxon>Ramalina</taxon>
    </lineage>
</organism>
<sequence length="198" mass="21918">MSSLMPKLRPFTLQQQLRRVTVNQAVSARAYSSFYPKIRVESKVPAGQRSLKTTKHQNSVHDESTIDFAYMPQDSLAAPPESETLRAPLLPDNVAPPLEHTNNAHHDFHMHPVSRPQIHTVSADSTHIDSPSAMSEVMDNHTIEVDVFDLTRQVKNAAAARMSEVAIMGAEEVEKQRGLVGNLVNGMMDDVFGPKRAA</sequence>
<name>A0AA43QIR0_9LECA</name>
<keyword evidence="2" id="KW-1185">Reference proteome</keyword>
<evidence type="ECO:0000313" key="2">
    <source>
        <dbReference type="Proteomes" id="UP001161017"/>
    </source>
</evidence>
<accession>A0AA43QIR0</accession>